<evidence type="ECO:0000256" key="1">
    <source>
        <dbReference type="PROSITE-ProRule" id="PRU00047"/>
    </source>
</evidence>
<accession>A0A5D3E6H8</accession>
<protein>
    <submittedName>
        <fullName evidence="4">Retrovirus-related Pol polyprotein from transposon TNT 1-94</fullName>
    </submittedName>
</protein>
<dbReference type="AlphaFoldDB" id="A0A5D3E6H8"/>
<reference evidence="5 6" key="1">
    <citation type="submission" date="2019-08" db="EMBL/GenBank/DDBJ databases">
        <title>Draft genome sequences of two oriental melons (Cucumis melo L. var makuwa).</title>
        <authorList>
            <person name="Kwon S.-Y."/>
        </authorList>
    </citation>
    <scope>NUCLEOTIDE SEQUENCE [LARGE SCALE GENOMIC DNA]</scope>
    <source>
        <strain evidence="6">cv. Chang Bougi</strain>
        <strain evidence="5">cv. SW 3</strain>
        <tissue evidence="4">Leaf</tissue>
    </source>
</reference>
<sequence length="311" mass="36097">MENLCFFCKKKGHLKKDCPKYAKWRVKKAEVELQLGKKIKAFNFDRGSEYYGRYNGSVFETENAKYLKDVEFEGEDNIKKVVFEEELVSLLNVGIDDVHTPIPDFIMEPIIKQDKNEVPENDIDIMEDDPINFQQALQSSNSQKWIKAMEEKIKSMKDGDVWELVELPSRVKPIGIDYKETFSLVSSKDSFRVIMALVAHFDLELHQMDVKTVFLNGNIDETIYMVQPENFVSNNSKSMVCKLKESIYGLKQASRQCGNKSVFLVLYVDDILIASNDELKYCEIALKVNDPRAHLRLRRCRKFPMHQLLEA</sequence>
<dbReference type="EMBL" id="SSTD01000132">
    <property type="protein sequence ID" value="TYK31584.1"/>
    <property type="molecule type" value="Genomic_DNA"/>
</dbReference>
<dbReference type="STRING" id="1194695.A0A5D3E6H8"/>
<evidence type="ECO:0000313" key="3">
    <source>
        <dbReference type="EMBL" id="KAA0048751.1"/>
    </source>
</evidence>
<proteinExistence type="predicted"/>
<name>A0A5D3E6H8_CUCMM</name>
<dbReference type="SMART" id="SM00343">
    <property type="entry name" value="ZnF_C2HC"/>
    <property type="match status" value="1"/>
</dbReference>
<dbReference type="InterPro" id="IPR001878">
    <property type="entry name" value="Znf_CCHC"/>
</dbReference>
<keyword evidence="1" id="KW-0862">Zinc</keyword>
<dbReference type="OrthoDB" id="411615at2759"/>
<evidence type="ECO:0000313" key="5">
    <source>
        <dbReference type="Proteomes" id="UP000321393"/>
    </source>
</evidence>
<dbReference type="GO" id="GO:0003676">
    <property type="term" value="F:nucleic acid binding"/>
    <property type="evidence" value="ECO:0007669"/>
    <property type="project" value="InterPro"/>
</dbReference>
<evidence type="ECO:0000259" key="2">
    <source>
        <dbReference type="PROSITE" id="PS50158"/>
    </source>
</evidence>
<dbReference type="InterPro" id="IPR043502">
    <property type="entry name" value="DNA/RNA_pol_sf"/>
</dbReference>
<gene>
    <name evidence="4" type="ORF">E5676_scaffold172G00830</name>
    <name evidence="3" type="ORF">E6C27_scaffold43G00550</name>
</gene>
<feature type="domain" description="CCHC-type" evidence="2">
    <location>
        <begin position="5"/>
        <end position="20"/>
    </location>
</feature>
<dbReference type="EMBL" id="SSTE01012402">
    <property type="protein sequence ID" value="KAA0048751.1"/>
    <property type="molecule type" value="Genomic_DNA"/>
</dbReference>
<evidence type="ECO:0000313" key="6">
    <source>
        <dbReference type="Proteomes" id="UP000321947"/>
    </source>
</evidence>
<dbReference type="PROSITE" id="PS50158">
    <property type="entry name" value="ZF_CCHC"/>
    <property type="match status" value="1"/>
</dbReference>
<dbReference type="InterPro" id="IPR036875">
    <property type="entry name" value="Znf_CCHC_sf"/>
</dbReference>
<dbReference type="SUPFAM" id="SSF56672">
    <property type="entry name" value="DNA/RNA polymerases"/>
    <property type="match status" value="1"/>
</dbReference>
<dbReference type="SUPFAM" id="SSF57756">
    <property type="entry name" value="Retrovirus zinc finger-like domains"/>
    <property type="match status" value="1"/>
</dbReference>
<dbReference type="Proteomes" id="UP000321947">
    <property type="component" value="Unassembled WGS sequence"/>
</dbReference>
<dbReference type="Proteomes" id="UP000321393">
    <property type="component" value="Unassembled WGS sequence"/>
</dbReference>
<dbReference type="Pfam" id="PF00098">
    <property type="entry name" value="zf-CCHC"/>
    <property type="match status" value="1"/>
</dbReference>
<dbReference type="Pfam" id="PF07727">
    <property type="entry name" value="RVT_2"/>
    <property type="match status" value="1"/>
</dbReference>
<dbReference type="InterPro" id="IPR013103">
    <property type="entry name" value="RVT_2"/>
</dbReference>
<dbReference type="Gene3D" id="4.10.60.10">
    <property type="entry name" value="Zinc finger, CCHC-type"/>
    <property type="match status" value="1"/>
</dbReference>
<keyword evidence="1" id="KW-0863">Zinc-finger</keyword>
<organism evidence="4 6">
    <name type="scientific">Cucumis melo var. makuwa</name>
    <name type="common">Oriental melon</name>
    <dbReference type="NCBI Taxonomy" id="1194695"/>
    <lineage>
        <taxon>Eukaryota</taxon>
        <taxon>Viridiplantae</taxon>
        <taxon>Streptophyta</taxon>
        <taxon>Embryophyta</taxon>
        <taxon>Tracheophyta</taxon>
        <taxon>Spermatophyta</taxon>
        <taxon>Magnoliopsida</taxon>
        <taxon>eudicotyledons</taxon>
        <taxon>Gunneridae</taxon>
        <taxon>Pentapetalae</taxon>
        <taxon>rosids</taxon>
        <taxon>fabids</taxon>
        <taxon>Cucurbitales</taxon>
        <taxon>Cucurbitaceae</taxon>
        <taxon>Benincaseae</taxon>
        <taxon>Cucumis</taxon>
    </lineage>
</organism>
<comment type="caution">
    <text evidence="4">The sequence shown here is derived from an EMBL/GenBank/DDBJ whole genome shotgun (WGS) entry which is preliminary data.</text>
</comment>
<keyword evidence="1" id="KW-0479">Metal-binding</keyword>
<evidence type="ECO:0000313" key="4">
    <source>
        <dbReference type="EMBL" id="TYK31584.1"/>
    </source>
</evidence>
<dbReference type="GO" id="GO:0008270">
    <property type="term" value="F:zinc ion binding"/>
    <property type="evidence" value="ECO:0007669"/>
    <property type="project" value="UniProtKB-KW"/>
</dbReference>